<evidence type="ECO:0000313" key="1">
    <source>
        <dbReference type="EMBL" id="HAG3504791.1"/>
    </source>
</evidence>
<dbReference type="EMBL" id="DAAYBQ010000017">
    <property type="protein sequence ID" value="HAG3504791.1"/>
    <property type="molecule type" value="Genomic_DNA"/>
</dbReference>
<dbReference type="InterPro" id="IPR009954">
    <property type="entry name" value="DUF1482"/>
</dbReference>
<comment type="caution">
    <text evidence="1">The sequence shown here is derived from an EMBL/GenBank/DDBJ whole genome shotgun (WGS) entry which is preliminary data.</text>
</comment>
<proteinExistence type="predicted"/>
<reference evidence="1" key="1">
    <citation type="journal article" date="2018" name="Genome Biol.">
        <title>SKESA: strategic k-mer extension for scrupulous assemblies.</title>
        <authorList>
            <person name="Souvorov A."/>
            <person name="Agarwala R."/>
            <person name="Lipman D.J."/>
        </authorList>
    </citation>
    <scope>NUCLEOTIDE SEQUENCE</scope>
    <source>
        <strain evidence="1">MA.1090600297</strain>
    </source>
</reference>
<reference evidence="1" key="2">
    <citation type="submission" date="2020-02" db="EMBL/GenBank/DDBJ databases">
        <authorList>
            <consortium name="NCBI Pathogen Detection Project"/>
        </authorList>
    </citation>
    <scope>NUCLEOTIDE SEQUENCE</scope>
    <source>
        <strain evidence="1">MA.1090600297</strain>
    </source>
</reference>
<sequence length="61" mass="7052">MITQLFVLAVYSCHISGACDYEAYKTYDSKSECEQAIYDERIINGECFPVDGIIRREELNH</sequence>
<dbReference type="AlphaFoldDB" id="A0A762GPR7"/>
<protein>
    <submittedName>
        <fullName evidence="1">DUF1482 family protein</fullName>
    </submittedName>
</protein>
<dbReference type="Pfam" id="PF07358">
    <property type="entry name" value="DUF1482"/>
    <property type="match status" value="1"/>
</dbReference>
<accession>A0A762GPR7</accession>
<dbReference type="RefSeq" id="WP_183059406.1">
    <property type="nucleotide sequence ID" value="NZ_CAIZAL010000066.1"/>
</dbReference>
<organism evidence="1">
    <name type="scientific">Salmonella enterica</name>
    <name type="common">Salmonella choleraesuis</name>
    <dbReference type="NCBI Taxonomy" id="28901"/>
    <lineage>
        <taxon>Bacteria</taxon>
        <taxon>Pseudomonadati</taxon>
        <taxon>Pseudomonadota</taxon>
        <taxon>Gammaproteobacteria</taxon>
        <taxon>Enterobacterales</taxon>
        <taxon>Enterobacteriaceae</taxon>
        <taxon>Salmonella</taxon>
    </lineage>
</organism>
<gene>
    <name evidence="1" type="ORF">G8Z56_003702</name>
</gene>
<name>A0A762GPR7_SALER</name>